<accession>A0A0B6Y899</accession>
<proteinExistence type="predicted"/>
<dbReference type="AlphaFoldDB" id="A0A0B6Y899"/>
<name>A0A0B6Y899_9EUPU</name>
<dbReference type="EMBL" id="HACG01004825">
    <property type="protein sequence ID" value="CEK51690.1"/>
    <property type="molecule type" value="Transcribed_RNA"/>
</dbReference>
<reference evidence="1" key="1">
    <citation type="submission" date="2014-12" db="EMBL/GenBank/DDBJ databases">
        <title>Insight into the proteome of Arion vulgaris.</title>
        <authorList>
            <person name="Aradska J."/>
            <person name="Bulat T."/>
            <person name="Smidak R."/>
            <person name="Sarate P."/>
            <person name="Gangsoo J."/>
            <person name="Sialana F."/>
            <person name="Bilban M."/>
            <person name="Lubec G."/>
        </authorList>
    </citation>
    <scope>NUCLEOTIDE SEQUENCE</scope>
    <source>
        <tissue evidence="1">Skin</tissue>
    </source>
</reference>
<feature type="non-terminal residue" evidence="1">
    <location>
        <position position="85"/>
    </location>
</feature>
<organism evidence="1">
    <name type="scientific">Arion vulgaris</name>
    <dbReference type="NCBI Taxonomy" id="1028688"/>
    <lineage>
        <taxon>Eukaryota</taxon>
        <taxon>Metazoa</taxon>
        <taxon>Spiralia</taxon>
        <taxon>Lophotrochozoa</taxon>
        <taxon>Mollusca</taxon>
        <taxon>Gastropoda</taxon>
        <taxon>Heterobranchia</taxon>
        <taxon>Euthyneura</taxon>
        <taxon>Panpulmonata</taxon>
        <taxon>Eupulmonata</taxon>
        <taxon>Stylommatophora</taxon>
        <taxon>Helicina</taxon>
        <taxon>Arionoidea</taxon>
        <taxon>Arionidae</taxon>
        <taxon>Arion</taxon>
    </lineage>
</organism>
<gene>
    <name evidence="1" type="primary">ORF14117</name>
</gene>
<protein>
    <submittedName>
        <fullName evidence="1">Uncharacterized protein</fullName>
    </submittedName>
</protein>
<sequence>MSSSADQDPTLHPIGDHANRLHQCSLAKQIGIEKGKQTVNHCLIDFEGLSPVWSTFRGKSSLPRDNCSNLTKMTTRFRHNKCRFV</sequence>
<evidence type="ECO:0000313" key="1">
    <source>
        <dbReference type="EMBL" id="CEK51690.1"/>
    </source>
</evidence>